<reference evidence="8 9" key="1">
    <citation type="submission" date="2016-10" db="EMBL/GenBank/DDBJ databases">
        <authorList>
            <person name="de Groot N.N."/>
        </authorList>
    </citation>
    <scope>NUCLEOTIDE SEQUENCE [LARGE SCALE GENOMIC DNA]</scope>
    <source>
        <strain evidence="9">DSM 938 / 37b4</strain>
    </source>
</reference>
<keyword evidence="2 7" id="KW-0001">2Fe-2S</keyword>
<proteinExistence type="inferred from homology"/>
<dbReference type="SMR" id="A0A1G7MVR9"/>
<dbReference type="InterPro" id="IPR028431">
    <property type="entry name" value="NADP_DH_HndA-like"/>
</dbReference>
<dbReference type="PANTHER" id="PTHR43342">
    <property type="entry name" value="NADH-QUINONE OXIDOREDUCTASE, E SUBUNIT"/>
    <property type="match status" value="1"/>
</dbReference>
<dbReference type="Gene3D" id="3.40.30.10">
    <property type="entry name" value="Glutaredoxin"/>
    <property type="match status" value="1"/>
</dbReference>
<evidence type="ECO:0000256" key="1">
    <source>
        <dbReference type="ARBA" id="ARBA00010643"/>
    </source>
</evidence>
<evidence type="ECO:0000313" key="9">
    <source>
        <dbReference type="Proteomes" id="UP000183812"/>
    </source>
</evidence>
<feature type="binding site" evidence="7">
    <location>
        <position position="120"/>
    </location>
    <ligand>
        <name>[2Fe-2S] cluster</name>
        <dbReference type="ChEBI" id="CHEBI:190135"/>
    </ligand>
</feature>
<gene>
    <name evidence="8" type="ORF">SAMN04244550_02626</name>
</gene>
<dbReference type="Gene3D" id="1.10.10.1590">
    <property type="entry name" value="NADH-quinone oxidoreductase subunit E"/>
    <property type="match status" value="1"/>
</dbReference>
<dbReference type="GO" id="GO:0051537">
    <property type="term" value="F:2 iron, 2 sulfur cluster binding"/>
    <property type="evidence" value="ECO:0007669"/>
    <property type="project" value="UniProtKB-KW"/>
</dbReference>
<dbReference type="AlphaFoldDB" id="A0A1G7MVR9"/>
<dbReference type="EMBL" id="FNAY01000014">
    <property type="protein sequence ID" value="SDF65925.1"/>
    <property type="molecule type" value="Genomic_DNA"/>
</dbReference>
<dbReference type="PANTHER" id="PTHR43342:SF1">
    <property type="entry name" value="BIFURCATING [FEFE] HYDROGENASE GAMMA SUBUNIT"/>
    <property type="match status" value="1"/>
</dbReference>
<dbReference type="InterPro" id="IPR036249">
    <property type="entry name" value="Thioredoxin-like_sf"/>
</dbReference>
<evidence type="ECO:0000256" key="5">
    <source>
        <dbReference type="ARBA" id="ARBA00023014"/>
    </source>
</evidence>
<dbReference type="SUPFAM" id="SSF52833">
    <property type="entry name" value="Thioredoxin-like"/>
    <property type="match status" value="1"/>
</dbReference>
<organism evidence="8 9">
    <name type="scientific">Rhodobacter capsulatus</name>
    <name type="common">Rhodopseudomonas capsulata</name>
    <dbReference type="NCBI Taxonomy" id="1061"/>
    <lineage>
        <taxon>Bacteria</taxon>
        <taxon>Pseudomonadati</taxon>
        <taxon>Pseudomonadota</taxon>
        <taxon>Alphaproteobacteria</taxon>
        <taxon>Rhodobacterales</taxon>
        <taxon>Rhodobacter group</taxon>
        <taxon>Rhodobacter</taxon>
    </lineage>
</organism>
<keyword evidence="4 7" id="KW-0408">Iron</keyword>
<dbReference type="PIRSF" id="PIRSF000216">
    <property type="entry name" value="NADH_DH_24kDa"/>
    <property type="match status" value="1"/>
</dbReference>
<accession>A0A1G7MVR9</accession>
<evidence type="ECO:0000256" key="7">
    <source>
        <dbReference type="PIRSR" id="PIRSR000216-1"/>
    </source>
</evidence>
<dbReference type="GO" id="GO:0046872">
    <property type="term" value="F:metal ion binding"/>
    <property type="evidence" value="ECO:0007669"/>
    <property type="project" value="UniProtKB-KW"/>
</dbReference>
<comment type="cofactor">
    <cofactor evidence="6">
        <name>[2Fe-2S] cluster</name>
        <dbReference type="ChEBI" id="CHEBI:190135"/>
    </cofactor>
</comment>
<evidence type="ECO:0000256" key="6">
    <source>
        <dbReference type="ARBA" id="ARBA00034078"/>
    </source>
</evidence>
<dbReference type="RefSeq" id="WP_074554942.1">
    <property type="nucleotide sequence ID" value="NZ_CP119563.1"/>
</dbReference>
<feature type="binding site" evidence="7">
    <location>
        <position position="116"/>
    </location>
    <ligand>
        <name>[2Fe-2S] cluster</name>
        <dbReference type="ChEBI" id="CHEBI:190135"/>
    </ligand>
</feature>
<dbReference type="OrthoDB" id="9807941at2"/>
<dbReference type="CDD" id="cd03081">
    <property type="entry name" value="TRX_Fd_NuoE_FDH_gamma"/>
    <property type="match status" value="1"/>
</dbReference>
<feature type="binding site" evidence="7">
    <location>
        <position position="82"/>
    </location>
    <ligand>
        <name>[2Fe-2S] cluster</name>
        <dbReference type="ChEBI" id="CHEBI:190135"/>
    </ligand>
</feature>
<dbReference type="GO" id="GO:0016491">
    <property type="term" value="F:oxidoreductase activity"/>
    <property type="evidence" value="ECO:0007669"/>
    <property type="project" value="InterPro"/>
</dbReference>
<evidence type="ECO:0000256" key="3">
    <source>
        <dbReference type="ARBA" id="ARBA00022723"/>
    </source>
</evidence>
<keyword evidence="5 7" id="KW-0411">Iron-sulfur</keyword>
<dbReference type="Pfam" id="PF01257">
    <property type="entry name" value="2Fe-2S_thioredx"/>
    <property type="match status" value="1"/>
</dbReference>
<name>A0A1G7MVR9_RHOCA</name>
<feature type="binding site" evidence="7">
    <location>
        <position position="77"/>
    </location>
    <ligand>
        <name>[2Fe-2S] cluster</name>
        <dbReference type="ChEBI" id="CHEBI:190135"/>
    </ligand>
</feature>
<comment type="cofactor">
    <cofactor evidence="7">
        <name>[2Fe-2S] cluster</name>
        <dbReference type="ChEBI" id="CHEBI:190135"/>
    </cofactor>
    <text evidence="7">Binds 1 [2Fe-2S] cluster.</text>
</comment>
<evidence type="ECO:0000256" key="2">
    <source>
        <dbReference type="ARBA" id="ARBA00022714"/>
    </source>
</evidence>
<keyword evidence="3 7" id="KW-0479">Metal-binding</keyword>
<evidence type="ECO:0000256" key="4">
    <source>
        <dbReference type="ARBA" id="ARBA00023004"/>
    </source>
</evidence>
<dbReference type="InterPro" id="IPR041921">
    <property type="entry name" value="NuoE_N"/>
</dbReference>
<dbReference type="InterPro" id="IPR002023">
    <property type="entry name" value="NuoE-like"/>
</dbReference>
<dbReference type="Proteomes" id="UP000183812">
    <property type="component" value="Unassembled WGS sequence"/>
</dbReference>
<dbReference type="NCBIfam" id="NF004638">
    <property type="entry name" value="PRK05988.1"/>
    <property type="match status" value="1"/>
</dbReference>
<protein>
    <submittedName>
        <fullName evidence="8">Formate dehydrogenase gamma subunit</fullName>
    </submittedName>
</protein>
<comment type="similarity">
    <text evidence="1">Belongs to the complex I 24 kDa subunit family.</text>
</comment>
<evidence type="ECO:0000313" key="8">
    <source>
        <dbReference type="EMBL" id="SDF65925.1"/>
    </source>
</evidence>
<sequence length="150" mass="15563">MTDTARLRAILAAHRGREGALLPILHDVQAAFGFIPEDAYAPIAAELGLTRAEVAGVVGFYHDFRKAPAGRHVIKLCRAEACQAMGGDVVQARLETALGLRLGQGTEAVTLEAVYCLGLCACAPAAMVNDRLVGRLDAAAVAGIVAELGA</sequence>